<comment type="function">
    <text evidence="13">Primarily acts as an independent SigF regulator that is sensitive to the osmosensory signal, mediating the cross talk of PknD with the SigF regulon. Possesses both phosphatase and kinase activities. The kinase domain functions as a classic anti-sigma factor-like kinase to phosphorylate the anti-anti-sigma factor domain at the canonical regulatory site, and the phosphatase domain antagonizes this activity.</text>
</comment>
<evidence type="ECO:0000256" key="3">
    <source>
        <dbReference type="ARBA" id="ARBA00022679"/>
    </source>
</evidence>
<reference evidence="18 19" key="1">
    <citation type="submission" date="2016-10" db="EMBL/GenBank/DDBJ databases">
        <authorList>
            <person name="de Groot N.N."/>
        </authorList>
    </citation>
    <scope>NUCLEOTIDE SEQUENCE [LARGE SCALE GENOMIC DNA]</scope>
    <source>
        <strain evidence="18 19">CGMCC 4.5739</strain>
    </source>
</reference>
<dbReference type="Proteomes" id="UP000199207">
    <property type="component" value="Unassembled WGS sequence"/>
</dbReference>
<evidence type="ECO:0000256" key="4">
    <source>
        <dbReference type="ARBA" id="ARBA00022723"/>
    </source>
</evidence>
<evidence type="ECO:0000313" key="19">
    <source>
        <dbReference type="Proteomes" id="UP000199207"/>
    </source>
</evidence>
<evidence type="ECO:0000256" key="1">
    <source>
        <dbReference type="ARBA" id="ARBA00013081"/>
    </source>
</evidence>
<dbReference type="CDD" id="cd00130">
    <property type="entry name" value="PAS"/>
    <property type="match status" value="1"/>
</dbReference>
<evidence type="ECO:0000256" key="8">
    <source>
        <dbReference type="ARBA" id="ARBA00022840"/>
    </source>
</evidence>
<evidence type="ECO:0000256" key="14">
    <source>
        <dbReference type="ARBA" id="ARBA00075117"/>
    </source>
</evidence>
<dbReference type="GO" id="GO:0046872">
    <property type="term" value="F:metal ion binding"/>
    <property type="evidence" value="ECO:0007669"/>
    <property type="project" value="UniProtKB-KW"/>
</dbReference>
<dbReference type="GO" id="GO:0016301">
    <property type="term" value="F:kinase activity"/>
    <property type="evidence" value="ECO:0007669"/>
    <property type="project" value="UniProtKB-KW"/>
</dbReference>
<evidence type="ECO:0000256" key="5">
    <source>
        <dbReference type="ARBA" id="ARBA00022741"/>
    </source>
</evidence>
<keyword evidence="5" id="KW-0547">Nucleotide-binding</keyword>
<dbReference type="InterPro" id="IPR036457">
    <property type="entry name" value="PPM-type-like_dom_sf"/>
</dbReference>
<dbReference type="GO" id="GO:0005524">
    <property type="term" value="F:ATP binding"/>
    <property type="evidence" value="ECO:0007669"/>
    <property type="project" value="UniProtKB-KW"/>
</dbReference>
<dbReference type="InterPro" id="IPR013656">
    <property type="entry name" value="PAS_4"/>
</dbReference>
<dbReference type="Pfam" id="PF08448">
    <property type="entry name" value="PAS_4"/>
    <property type="match status" value="1"/>
</dbReference>
<keyword evidence="10" id="KW-0904">Protein phosphatase</keyword>
<keyword evidence="19" id="KW-1185">Reference proteome</keyword>
<evidence type="ECO:0000256" key="12">
    <source>
        <dbReference type="ARBA" id="ARBA00047761"/>
    </source>
</evidence>
<dbReference type="InterPro" id="IPR003018">
    <property type="entry name" value="GAF"/>
</dbReference>
<dbReference type="InterPro" id="IPR001932">
    <property type="entry name" value="PPM-type_phosphatase-like_dom"/>
</dbReference>
<dbReference type="EMBL" id="FOLM01000008">
    <property type="protein sequence ID" value="SFD02875.1"/>
    <property type="molecule type" value="Genomic_DNA"/>
</dbReference>
<evidence type="ECO:0000256" key="15">
    <source>
        <dbReference type="ARBA" id="ARBA00081350"/>
    </source>
</evidence>
<accession>A0A1I1NZG5</accession>
<feature type="region of interest" description="Disordered" evidence="16">
    <location>
        <begin position="310"/>
        <end position="347"/>
    </location>
</feature>
<dbReference type="Pfam" id="PF07228">
    <property type="entry name" value="SpoIIE"/>
    <property type="match status" value="1"/>
</dbReference>
<dbReference type="RefSeq" id="WP_093839611.1">
    <property type="nucleotide sequence ID" value="NZ_FOLM01000008.1"/>
</dbReference>
<comment type="catalytic activity">
    <reaction evidence="12">
        <text>O-phospho-L-seryl-[protein] + H2O = L-seryl-[protein] + phosphate</text>
        <dbReference type="Rhea" id="RHEA:20629"/>
        <dbReference type="Rhea" id="RHEA-COMP:9863"/>
        <dbReference type="Rhea" id="RHEA-COMP:11604"/>
        <dbReference type="ChEBI" id="CHEBI:15377"/>
        <dbReference type="ChEBI" id="CHEBI:29999"/>
        <dbReference type="ChEBI" id="CHEBI:43474"/>
        <dbReference type="ChEBI" id="CHEBI:83421"/>
        <dbReference type="EC" id="3.1.3.16"/>
    </reaction>
</comment>
<name>A0A1I1NZG5_9ACTN</name>
<dbReference type="InterPro" id="IPR000014">
    <property type="entry name" value="PAS"/>
</dbReference>
<dbReference type="InterPro" id="IPR052016">
    <property type="entry name" value="Bact_Sigma-Reg"/>
</dbReference>
<organism evidence="18 19">
    <name type="scientific">Streptomyces aidingensis</name>
    <dbReference type="NCBI Taxonomy" id="910347"/>
    <lineage>
        <taxon>Bacteria</taxon>
        <taxon>Bacillati</taxon>
        <taxon>Actinomycetota</taxon>
        <taxon>Actinomycetes</taxon>
        <taxon>Kitasatosporales</taxon>
        <taxon>Streptomycetaceae</taxon>
        <taxon>Streptomyces</taxon>
    </lineage>
</organism>
<evidence type="ECO:0000256" key="7">
    <source>
        <dbReference type="ARBA" id="ARBA00022801"/>
    </source>
</evidence>
<dbReference type="SMART" id="SM00065">
    <property type="entry name" value="GAF"/>
    <property type="match status" value="1"/>
</dbReference>
<dbReference type="Pfam" id="PF13185">
    <property type="entry name" value="GAF_2"/>
    <property type="match status" value="1"/>
</dbReference>
<gene>
    <name evidence="18" type="ORF">SAMN05421773_108245</name>
</gene>
<dbReference type="STRING" id="910347.SAMN05421773_108245"/>
<dbReference type="GO" id="GO:0004722">
    <property type="term" value="F:protein serine/threonine phosphatase activity"/>
    <property type="evidence" value="ECO:0007669"/>
    <property type="project" value="UniProtKB-EC"/>
</dbReference>
<keyword evidence="6" id="KW-0418">Kinase</keyword>
<evidence type="ECO:0000259" key="17">
    <source>
        <dbReference type="PROSITE" id="PS50112"/>
    </source>
</evidence>
<dbReference type="AlphaFoldDB" id="A0A1I1NZG5"/>
<keyword evidence="4" id="KW-0479">Metal-binding</keyword>
<keyword evidence="9" id="KW-0460">Magnesium</keyword>
<proteinExistence type="predicted"/>
<evidence type="ECO:0000256" key="13">
    <source>
        <dbReference type="ARBA" id="ARBA00056274"/>
    </source>
</evidence>
<dbReference type="PANTHER" id="PTHR43156">
    <property type="entry name" value="STAGE II SPORULATION PROTEIN E-RELATED"/>
    <property type="match status" value="1"/>
</dbReference>
<dbReference type="OrthoDB" id="118142at2"/>
<keyword evidence="8" id="KW-0067">ATP-binding</keyword>
<dbReference type="SUPFAM" id="SSF55781">
    <property type="entry name" value="GAF domain-like"/>
    <property type="match status" value="2"/>
</dbReference>
<evidence type="ECO:0000256" key="9">
    <source>
        <dbReference type="ARBA" id="ARBA00022842"/>
    </source>
</evidence>
<evidence type="ECO:0000313" key="18">
    <source>
        <dbReference type="EMBL" id="SFD02875.1"/>
    </source>
</evidence>
<keyword evidence="2" id="KW-0597">Phosphoprotein</keyword>
<dbReference type="InterPro" id="IPR035965">
    <property type="entry name" value="PAS-like_dom_sf"/>
</dbReference>
<dbReference type="EC" id="3.1.3.16" evidence="1"/>
<evidence type="ECO:0000256" key="2">
    <source>
        <dbReference type="ARBA" id="ARBA00022553"/>
    </source>
</evidence>
<keyword evidence="11" id="KW-0464">Manganese</keyword>
<evidence type="ECO:0000256" key="16">
    <source>
        <dbReference type="SAM" id="MobiDB-lite"/>
    </source>
</evidence>
<dbReference type="FunFam" id="3.60.40.10:FF:000005">
    <property type="entry name" value="Serine/threonine protein phosphatase"/>
    <property type="match status" value="1"/>
</dbReference>
<evidence type="ECO:0000256" key="10">
    <source>
        <dbReference type="ARBA" id="ARBA00022912"/>
    </source>
</evidence>
<dbReference type="SUPFAM" id="SSF81606">
    <property type="entry name" value="PP2C-like"/>
    <property type="match status" value="1"/>
</dbReference>
<keyword evidence="7" id="KW-0378">Hydrolase</keyword>
<protein>
    <recommendedName>
        <fullName evidence="1">protein-serine/threonine phosphatase</fullName>
        <ecNumber evidence="1">3.1.3.16</ecNumber>
    </recommendedName>
    <alternativeName>
        <fullName evidence="15">Protein-serine/threonine phosphatase</fullName>
    </alternativeName>
    <alternativeName>
        <fullName evidence="14">Serine/threonine-protein kinase</fullName>
    </alternativeName>
</protein>
<dbReference type="Gene3D" id="3.30.450.40">
    <property type="match status" value="2"/>
</dbReference>
<dbReference type="Gene3D" id="3.60.40.10">
    <property type="entry name" value="PPM-type phosphatase domain"/>
    <property type="match status" value="1"/>
</dbReference>
<dbReference type="Gene3D" id="3.30.450.20">
    <property type="entry name" value="PAS domain"/>
    <property type="match status" value="1"/>
</dbReference>
<sequence length="753" mass="80160">MPPSRLRHAAPPEALRERIDRAMSAAVRETGAHVAGLYLTEPESDMLALEAVTGVPPEFTGPWARLPLLHPGPAPDAAREKRLVWLAGREDLAAAYPRTAMVSPYDFALAAVPVLAGQPPPGAAAGPGAPATGSGPADGVLVLMWPGTRHTPLTPREREVVTSAADRIGEVLHRAAGTGHPLRAADQPRVLPVPHADAPSPAEALAAVEFAQRLPEGVCSLDLNGRISFLTDRAADLLGERRERLLGALPWVVLPWLDDPAYEDAYRAAVVGGGPVTFTARRTDGAWVLFRLYPDTTGLSVLIGRVEQPSAEPIAEPSTEPSAGPAAASRDVGPATAGGEGQPPRPRVLTRARIGGIYHLLHLASALTEAADVEDVVERTANELMPAFGAQGFVLLAAEGDRLRVIGHRGYPDATMDRFDATPLSAPTPGTNAVTAGRPVFVGSREEMEQAYPDRPAMKDSMAAWAFLPLIASRRRIGACVLAYKRPHTFTAEQRDSLAALSGLIAQALERARLYDTKHRLAHALQTGLLPRDLPRPPGLEVAFRYLPATHGMDIGGDFYDLVQLGDTFLGAVIGDVQGHNVTAAALMGQVRTAVRAYAASGASPAEVLGRTNRLLTGLGPELFTSCLYVSLDLARHKAHMATAGHPPPVLRHPDGRTETVELPPGLLLGIDPDVRYTTTELPLTPGTLLALYTDGLIEVPDEHLDESLHTFARTLGREGETDLETLADTLLHGTRPEGERTDDIALLLLRPA</sequence>
<dbReference type="InterPro" id="IPR029016">
    <property type="entry name" value="GAF-like_dom_sf"/>
</dbReference>
<dbReference type="SUPFAM" id="SSF55785">
    <property type="entry name" value="PYP-like sensor domain (PAS domain)"/>
    <property type="match status" value="1"/>
</dbReference>
<feature type="domain" description="PAS" evidence="17">
    <location>
        <begin position="200"/>
        <end position="247"/>
    </location>
</feature>
<evidence type="ECO:0000256" key="6">
    <source>
        <dbReference type="ARBA" id="ARBA00022777"/>
    </source>
</evidence>
<dbReference type="PANTHER" id="PTHR43156:SF2">
    <property type="entry name" value="STAGE II SPORULATION PROTEIN E"/>
    <property type="match status" value="1"/>
</dbReference>
<keyword evidence="3" id="KW-0808">Transferase</keyword>
<evidence type="ECO:0000256" key="11">
    <source>
        <dbReference type="ARBA" id="ARBA00023211"/>
    </source>
</evidence>
<dbReference type="SMART" id="SM00331">
    <property type="entry name" value="PP2C_SIG"/>
    <property type="match status" value="1"/>
</dbReference>
<dbReference type="PROSITE" id="PS50112">
    <property type="entry name" value="PAS"/>
    <property type="match status" value="1"/>
</dbReference>